<gene>
    <name evidence="3" type="ORF">RUA8715_01026</name>
</gene>
<proteinExistence type="predicted"/>
<dbReference type="EMBL" id="FXYG01000001">
    <property type="protein sequence ID" value="SMX35431.1"/>
    <property type="molecule type" value="Genomic_DNA"/>
</dbReference>
<dbReference type="InterPro" id="IPR013517">
    <property type="entry name" value="FG-GAP"/>
</dbReference>
<dbReference type="Pfam" id="PF13517">
    <property type="entry name" value="FG-GAP_3"/>
    <property type="match status" value="1"/>
</dbReference>
<name>A0A238JXQ1_9RHOB</name>
<organism evidence="3 4">
    <name type="scientific">Ruegeria arenilitoris</name>
    <dbReference type="NCBI Taxonomy" id="1173585"/>
    <lineage>
        <taxon>Bacteria</taxon>
        <taxon>Pseudomonadati</taxon>
        <taxon>Pseudomonadota</taxon>
        <taxon>Alphaproteobacteria</taxon>
        <taxon>Rhodobacterales</taxon>
        <taxon>Roseobacteraceae</taxon>
        <taxon>Ruegeria</taxon>
    </lineage>
</organism>
<reference evidence="4" key="1">
    <citation type="submission" date="2017-05" db="EMBL/GenBank/DDBJ databases">
        <authorList>
            <person name="Rodrigo-Torres L."/>
            <person name="Arahal R. D."/>
            <person name="Lucena T."/>
        </authorList>
    </citation>
    <scope>NUCLEOTIDE SEQUENCE [LARGE SCALE GENOMIC DNA]</scope>
    <source>
        <strain evidence="4">CECT 8715</strain>
    </source>
</reference>
<evidence type="ECO:0000313" key="3">
    <source>
        <dbReference type="EMBL" id="SMX35431.1"/>
    </source>
</evidence>
<evidence type="ECO:0000313" key="4">
    <source>
        <dbReference type="Proteomes" id="UP000202485"/>
    </source>
</evidence>
<evidence type="ECO:0000256" key="1">
    <source>
        <dbReference type="ARBA" id="ARBA00022729"/>
    </source>
</evidence>
<keyword evidence="1 2" id="KW-0732">Signal</keyword>
<evidence type="ECO:0000256" key="2">
    <source>
        <dbReference type="SAM" id="SignalP"/>
    </source>
</evidence>
<feature type="chain" id="PRO_5012511723" evidence="2">
    <location>
        <begin position="48"/>
        <end position="259"/>
    </location>
</feature>
<feature type="signal peptide" evidence="2">
    <location>
        <begin position="1"/>
        <end position="47"/>
    </location>
</feature>
<dbReference type="InterPro" id="IPR028994">
    <property type="entry name" value="Integrin_alpha_N"/>
</dbReference>
<keyword evidence="4" id="KW-1185">Reference proteome</keyword>
<dbReference type="Proteomes" id="UP000202485">
    <property type="component" value="Unassembled WGS sequence"/>
</dbReference>
<dbReference type="AlphaFoldDB" id="A0A238JXQ1"/>
<dbReference type="SUPFAM" id="SSF69318">
    <property type="entry name" value="Integrin alpha N-terminal domain"/>
    <property type="match status" value="1"/>
</dbReference>
<sequence>MRRRMPRSSGGMRCGFTAPRPAVRFWPCRVRGALMVVCLWLAGPALAAETIATARYTDPTTRYPHGVLGDQIEWGSIELTFSDGKHRSFTLPDHLVFEDLAPRVIDVTGDGLPEVIAVESDARQGARLAIYGPQGRMTATPHIGTRFRWLAPVGAADLNGDGHIEIAYVDRPHLAKTLRIWSFSDGRLTEIAALPGLTNHRIGEDFISGGLRTCNGQPELIVASSDWRRIIAVRYDGGWKSQDLGPLKNRQALVSALNC</sequence>
<accession>A0A238JXQ1</accession>
<protein>
    <submittedName>
        <fullName evidence="3">FG-GAP repeat protein</fullName>
    </submittedName>
</protein>